<name>A0A0D0BDP7_9AGAR</name>
<feature type="transmembrane region" description="Helical" evidence="2">
    <location>
        <begin position="227"/>
        <end position="251"/>
    </location>
</feature>
<evidence type="ECO:0000313" key="4">
    <source>
        <dbReference type="EMBL" id="KIK61855.1"/>
    </source>
</evidence>
<dbReference type="AlphaFoldDB" id="A0A0D0BDP7"/>
<keyword evidence="5" id="KW-1185">Reference proteome</keyword>
<protein>
    <submittedName>
        <fullName evidence="4">Uncharacterized protein</fullName>
    </submittedName>
</protein>
<feature type="compositionally biased region" description="Pro residues" evidence="1">
    <location>
        <begin position="450"/>
        <end position="465"/>
    </location>
</feature>
<organism evidence="4 5">
    <name type="scientific">Collybiopsis luxurians FD-317 M1</name>
    <dbReference type="NCBI Taxonomy" id="944289"/>
    <lineage>
        <taxon>Eukaryota</taxon>
        <taxon>Fungi</taxon>
        <taxon>Dikarya</taxon>
        <taxon>Basidiomycota</taxon>
        <taxon>Agaricomycotina</taxon>
        <taxon>Agaricomycetes</taxon>
        <taxon>Agaricomycetidae</taxon>
        <taxon>Agaricales</taxon>
        <taxon>Marasmiineae</taxon>
        <taxon>Omphalotaceae</taxon>
        <taxon>Collybiopsis</taxon>
        <taxon>Collybiopsis luxurians</taxon>
    </lineage>
</organism>
<evidence type="ECO:0000256" key="1">
    <source>
        <dbReference type="SAM" id="MobiDB-lite"/>
    </source>
</evidence>
<feature type="region of interest" description="Disordered" evidence="1">
    <location>
        <begin position="201"/>
        <end position="224"/>
    </location>
</feature>
<feature type="region of interest" description="Disordered" evidence="1">
    <location>
        <begin position="368"/>
        <end position="415"/>
    </location>
</feature>
<proteinExistence type="predicted"/>
<dbReference type="HOGENOM" id="CLU_033259_1_1_1"/>
<dbReference type="EMBL" id="KN834769">
    <property type="protein sequence ID" value="KIK61855.1"/>
    <property type="molecule type" value="Genomic_DNA"/>
</dbReference>
<feature type="chain" id="PRO_5002219392" evidence="3">
    <location>
        <begin position="32"/>
        <end position="465"/>
    </location>
</feature>
<gene>
    <name evidence="4" type="ORF">GYMLUDRAFT_42271</name>
</gene>
<feature type="signal peptide" evidence="3">
    <location>
        <begin position="1"/>
        <end position="31"/>
    </location>
</feature>
<evidence type="ECO:0000256" key="2">
    <source>
        <dbReference type="SAM" id="Phobius"/>
    </source>
</evidence>
<accession>A0A0D0BDP7</accession>
<feature type="region of interest" description="Disordered" evidence="1">
    <location>
        <begin position="442"/>
        <end position="465"/>
    </location>
</feature>
<feature type="region of interest" description="Disordered" evidence="1">
    <location>
        <begin position="282"/>
        <end position="328"/>
    </location>
</feature>
<dbReference type="OrthoDB" id="2758521at2759"/>
<dbReference type="Proteomes" id="UP000053593">
    <property type="component" value="Unassembled WGS sequence"/>
</dbReference>
<feature type="compositionally biased region" description="Low complexity" evidence="1">
    <location>
        <begin position="389"/>
        <end position="402"/>
    </location>
</feature>
<keyword evidence="2" id="KW-0472">Membrane</keyword>
<feature type="compositionally biased region" description="Polar residues" evidence="1">
    <location>
        <begin position="314"/>
        <end position="323"/>
    </location>
</feature>
<feature type="compositionally biased region" description="Low complexity" evidence="1">
    <location>
        <begin position="298"/>
        <end position="313"/>
    </location>
</feature>
<evidence type="ECO:0000313" key="5">
    <source>
        <dbReference type="Proteomes" id="UP000053593"/>
    </source>
</evidence>
<reference evidence="4 5" key="1">
    <citation type="submission" date="2014-04" db="EMBL/GenBank/DDBJ databases">
        <title>Evolutionary Origins and Diversification of the Mycorrhizal Mutualists.</title>
        <authorList>
            <consortium name="DOE Joint Genome Institute"/>
            <consortium name="Mycorrhizal Genomics Consortium"/>
            <person name="Kohler A."/>
            <person name="Kuo A."/>
            <person name="Nagy L.G."/>
            <person name="Floudas D."/>
            <person name="Copeland A."/>
            <person name="Barry K.W."/>
            <person name="Cichocki N."/>
            <person name="Veneault-Fourrey C."/>
            <person name="LaButti K."/>
            <person name="Lindquist E.A."/>
            <person name="Lipzen A."/>
            <person name="Lundell T."/>
            <person name="Morin E."/>
            <person name="Murat C."/>
            <person name="Riley R."/>
            <person name="Ohm R."/>
            <person name="Sun H."/>
            <person name="Tunlid A."/>
            <person name="Henrissat B."/>
            <person name="Grigoriev I.V."/>
            <person name="Hibbett D.S."/>
            <person name="Martin F."/>
        </authorList>
    </citation>
    <scope>NUCLEOTIDE SEQUENCE [LARGE SCALE GENOMIC DNA]</scope>
    <source>
        <strain evidence="4 5">FD-317 M1</strain>
    </source>
</reference>
<sequence>MTRRPVSAASILSRTLLLCPIFFFEFPVTSAVGVNRSIDDTLGDSVTGQRPTYLPSTSGVWEDNTCSGCALAPPISSAFQDTYTAATYNPDLKNISISFDFTGTAIYIFLILANDPDPGISASTAVNITLDGKLTDTFTHTPNSSDRAFLFNESALAFSKTGMKNISHQMVISTSGLNSNYYLNFDYALYTFQGATTTTLSSSVSPTPSSSSSSLSSSSSSSSSTPIGAIVGGVVGGIATVAILAAGLFYCRRRHKRAEQYDREDILQREIDPFILPARPANSAFIDSHPNPTTSSAGPISTFPSSTFPSGSINPTATSSEAGASSIPLPADAKDMLRQQRQQELERQMQHIHDEIQYLQNEAAERNSGTIGSHLDTEVGAGAGTGVDSTSALSSQSSNAVSRGKSIRSTTGNRTEDVSQLKAQIRAMSEHIAYLQEQQNSAWAQGLSDEPPPGYTPTPEGPVVV</sequence>
<keyword evidence="2" id="KW-1133">Transmembrane helix</keyword>
<evidence type="ECO:0000256" key="3">
    <source>
        <dbReference type="SAM" id="SignalP"/>
    </source>
</evidence>
<keyword evidence="3" id="KW-0732">Signal</keyword>
<keyword evidence="2" id="KW-0812">Transmembrane</keyword>